<sequence>MAHSTCAPHSRVSYQGHQVYLQYISLVSQLTANTVKRERTTVIISFM</sequence>
<organism evidence="1">
    <name type="scientific">Anguilla anguilla</name>
    <name type="common">European freshwater eel</name>
    <name type="synonym">Muraena anguilla</name>
    <dbReference type="NCBI Taxonomy" id="7936"/>
    <lineage>
        <taxon>Eukaryota</taxon>
        <taxon>Metazoa</taxon>
        <taxon>Chordata</taxon>
        <taxon>Craniata</taxon>
        <taxon>Vertebrata</taxon>
        <taxon>Euteleostomi</taxon>
        <taxon>Actinopterygii</taxon>
        <taxon>Neopterygii</taxon>
        <taxon>Teleostei</taxon>
        <taxon>Anguilliformes</taxon>
        <taxon>Anguillidae</taxon>
        <taxon>Anguilla</taxon>
    </lineage>
</organism>
<reference evidence="1" key="2">
    <citation type="journal article" date="2015" name="Fish Shellfish Immunol.">
        <title>Early steps in the European eel (Anguilla anguilla)-Vibrio vulnificus interaction in the gills: Role of the RtxA13 toxin.</title>
        <authorList>
            <person name="Callol A."/>
            <person name="Pajuelo D."/>
            <person name="Ebbesson L."/>
            <person name="Teles M."/>
            <person name="MacKenzie S."/>
            <person name="Amaro C."/>
        </authorList>
    </citation>
    <scope>NUCLEOTIDE SEQUENCE</scope>
</reference>
<dbReference type="EMBL" id="GBXM01024059">
    <property type="protein sequence ID" value="JAH84518.1"/>
    <property type="molecule type" value="Transcribed_RNA"/>
</dbReference>
<name>A0A0E9W4V2_ANGAN</name>
<reference evidence="1" key="1">
    <citation type="submission" date="2014-11" db="EMBL/GenBank/DDBJ databases">
        <authorList>
            <person name="Amaro Gonzalez C."/>
        </authorList>
    </citation>
    <scope>NUCLEOTIDE SEQUENCE</scope>
</reference>
<evidence type="ECO:0000313" key="1">
    <source>
        <dbReference type="EMBL" id="JAH84518.1"/>
    </source>
</evidence>
<proteinExistence type="predicted"/>
<dbReference type="AlphaFoldDB" id="A0A0E9W4V2"/>
<accession>A0A0E9W4V2</accession>
<protein>
    <submittedName>
        <fullName evidence="1">Uncharacterized protein</fullName>
    </submittedName>
</protein>